<name>A0A2T2X964_9FIRM</name>
<dbReference type="Proteomes" id="UP000242699">
    <property type="component" value="Unassembled WGS sequence"/>
</dbReference>
<organism evidence="1 2">
    <name type="scientific">Sulfobacillus benefaciens</name>
    <dbReference type="NCBI Taxonomy" id="453960"/>
    <lineage>
        <taxon>Bacteria</taxon>
        <taxon>Bacillati</taxon>
        <taxon>Bacillota</taxon>
        <taxon>Clostridia</taxon>
        <taxon>Eubacteriales</taxon>
        <taxon>Clostridiales Family XVII. Incertae Sedis</taxon>
        <taxon>Sulfobacillus</taxon>
    </lineage>
</organism>
<evidence type="ECO:0000313" key="2">
    <source>
        <dbReference type="Proteomes" id="UP000242699"/>
    </source>
</evidence>
<dbReference type="Pfam" id="PF03069">
    <property type="entry name" value="FmdA_AmdA"/>
    <property type="match status" value="2"/>
</dbReference>
<protein>
    <submittedName>
        <fullName evidence="1">Formamidase</fullName>
    </submittedName>
</protein>
<dbReference type="PANTHER" id="PTHR31891:SF1">
    <property type="entry name" value="FORMAMIDASE C869.04-RELATED"/>
    <property type="match status" value="1"/>
</dbReference>
<gene>
    <name evidence="1" type="ORF">C7B43_03810</name>
</gene>
<dbReference type="Gene3D" id="3.10.28.20">
    <property type="entry name" value="Acetamidase/Formamidase-like domains"/>
    <property type="match status" value="1"/>
</dbReference>
<dbReference type="AlphaFoldDB" id="A0A2T2X964"/>
<dbReference type="GO" id="GO:0016811">
    <property type="term" value="F:hydrolase activity, acting on carbon-nitrogen (but not peptide) bonds, in linear amides"/>
    <property type="evidence" value="ECO:0007669"/>
    <property type="project" value="InterPro"/>
</dbReference>
<dbReference type="PANTHER" id="PTHR31891">
    <property type="entry name" value="FORMAMIDASE C869.04-RELATED"/>
    <property type="match status" value="1"/>
</dbReference>
<dbReference type="Gene3D" id="2.60.120.580">
    <property type="entry name" value="Acetamidase/Formamidase-like domains"/>
    <property type="match status" value="2"/>
</dbReference>
<sequence length="336" mass="36800">MFHKLKAKPDTVHWGYFDNSLPAVLRATSGDIIEVETITHQAGDAPDLLMDEEIRDIYQTIPLKDRAPGVHIMTGPIYVEEAEPGDTLEVRYLDLRPRLLFGSNAAAPWGYLHTELGSKARVTIFEIDAQLGFAQALYAFDYPGAYDKPGQIVSDDIRKESSLQGIRIPLNAHIGTAGVALNTPGRISTIPPGEHGGNIDNWRIGQGSSMFYPVLVPGALFSLGDPHLAQGDSELDGTAIEASLHATIEIILHKHMTLPAPLLELRDAWYLHGFGDTLDEAMKDAALAMLDYLTQYRNLSRNDAYALLSVAGHFGITQVVDRRIGVHVSLAKSLFP</sequence>
<dbReference type="EMBL" id="PXYT01000005">
    <property type="protein sequence ID" value="PSR30986.1"/>
    <property type="molecule type" value="Genomic_DNA"/>
</dbReference>
<dbReference type="InterPro" id="IPR004304">
    <property type="entry name" value="FmdA_AmdA"/>
</dbReference>
<reference evidence="1 2" key="1">
    <citation type="journal article" date="2014" name="BMC Genomics">
        <title>Comparison of environmental and isolate Sulfobacillus genomes reveals diverse carbon, sulfur, nitrogen, and hydrogen metabolisms.</title>
        <authorList>
            <person name="Justice N.B."/>
            <person name="Norman A."/>
            <person name="Brown C.T."/>
            <person name="Singh A."/>
            <person name="Thomas B.C."/>
            <person name="Banfield J.F."/>
        </authorList>
    </citation>
    <scope>NUCLEOTIDE SEQUENCE [LARGE SCALE GENOMIC DNA]</scope>
    <source>
        <strain evidence="1">AMDSBA1</strain>
    </source>
</reference>
<dbReference type="SUPFAM" id="SSF141130">
    <property type="entry name" value="Acetamidase/Formamidase-like"/>
    <property type="match status" value="1"/>
</dbReference>
<evidence type="ECO:0000313" key="1">
    <source>
        <dbReference type="EMBL" id="PSR30986.1"/>
    </source>
</evidence>
<accession>A0A2T2X964</accession>
<comment type="caution">
    <text evidence="1">The sequence shown here is derived from an EMBL/GenBank/DDBJ whole genome shotgun (WGS) entry which is preliminary data.</text>
</comment>
<proteinExistence type="predicted"/>